<proteinExistence type="predicted"/>
<organism evidence="2 3">
    <name type="scientific">Paramuricea clavata</name>
    <name type="common">Red gorgonian</name>
    <name type="synonym">Violescent sea-whip</name>
    <dbReference type="NCBI Taxonomy" id="317549"/>
    <lineage>
        <taxon>Eukaryota</taxon>
        <taxon>Metazoa</taxon>
        <taxon>Cnidaria</taxon>
        <taxon>Anthozoa</taxon>
        <taxon>Octocorallia</taxon>
        <taxon>Malacalcyonacea</taxon>
        <taxon>Plexauridae</taxon>
        <taxon>Paramuricea</taxon>
    </lineage>
</organism>
<dbReference type="OrthoDB" id="6286681at2759"/>
<dbReference type="SUPFAM" id="SSF57667">
    <property type="entry name" value="beta-beta-alpha zinc fingers"/>
    <property type="match status" value="1"/>
</dbReference>
<dbReference type="PROSITE" id="PS50878">
    <property type="entry name" value="RT_POL"/>
    <property type="match status" value="1"/>
</dbReference>
<name>A0A6S7JLI6_PARCT</name>
<evidence type="ECO:0000313" key="2">
    <source>
        <dbReference type="EMBL" id="CAB4029880.1"/>
    </source>
</evidence>
<protein>
    <submittedName>
        <fullName evidence="2">Reverse transcriptase</fullName>
    </submittedName>
</protein>
<dbReference type="InterPro" id="IPR000477">
    <property type="entry name" value="RT_dom"/>
</dbReference>
<dbReference type="Proteomes" id="UP001152795">
    <property type="component" value="Unassembled WGS sequence"/>
</dbReference>
<dbReference type="GO" id="GO:0003964">
    <property type="term" value="F:RNA-directed DNA polymerase activity"/>
    <property type="evidence" value="ECO:0007669"/>
    <property type="project" value="UniProtKB-KW"/>
</dbReference>
<dbReference type="InterPro" id="IPR036236">
    <property type="entry name" value="Znf_C2H2_sf"/>
</dbReference>
<dbReference type="PROSITE" id="PS00028">
    <property type="entry name" value="ZINC_FINGER_C2H2_1"/>
    <property type="match status" value="1"/>
</dbReference>
<keyword evidence="3" id="KW-1185">Reference proteome</keyword>
<keyword evidence="2" id="KW-0808">Transferase</keyword>
<dbReference type="EMBL" id="CACRXK020016473">
    <property type="protein sequence ID" value="CAB4029880.1"/>
    <property type="molecule type" value="Genomic_DNA"/>
</dbReference>
<dbReference type="AlphaFoldDB" id="A0A6S7JLI6"/>
<keyword evidence="2" id="KW-0695">RNA-directed DNA polymerase</keyword>
<comment type="caution">
    <text evidence="2">The sequence shown here is derived from an EMBL/GenBank/DDBJ whole genome shotgun (WGS) entry which is preliminary data.</text>
</comment>
<dbReference type="InterPro" id="IPR043502">
    <property type="entry name" value="DNA/RNA_pol_sf"/>
</dbReference>
<gene>
    <name evidence="2" type="ORF">PACLA_8A010807</name>
</gene>
<dbReference type="PANTHER" id="PTHR19446">
    <property type="entry name" value="REVERSE TRANSCRIPTASES"/>
    <property type="match status" value="1"/>
</dbReference>
<keyword evidence="2" id="KW-0548">Nucleotidyltransferase</keyword>
<reference evidence="2" key="1">
    <citation type="submission" date="2020-04" db="EMBL/GenBank/DDBJ databases">
        <authorList>
            <person name="Alioto T."/>
            <person name="Alioto T."/>
            <person name="Gomez Garrido J."/>
        </authorList>
    </citation>
    <scope>NUCLEOTIDE SEQUENCE</scope>
    <source>
        <strain evidence="2">A484AB</strain>
    </source>
</reference>
<dbReference type="InterPro" id="IPR013087">
    <property type="entry name" value="Znf_C2H2_type"/>
</dbReference>
<sequence>MFARLRPGRTSVSDIQNDLNTIGAASEAPTDTFPIGDNDNTSPIFVCQYCQKAYKSDRGLALHQRAKHEEFYHASNVPKARKKARWDDEELVLLAREEIRLTSLKIKNINAELIKVLPHRTLESIKGVSDPGRSWRADDQSLHLDHDSWIAKVRNEIVDFEFLAGLDVGLIKPDCLSEEDKEFINLDFNRWVESITAHNCAEVVPPGPKRRGRVGTRVAKAPGNVSHGVRQEGESTTATSVEIVPPNARSNKRKKRKRPNSSWGRRAAYKRTQDLFRKNKSRCAQDILSGSWERPRRGLPLEDQEPYWRGIFEQESVEDLRTPEPVGPVLWEMIDPISSAELETIMKAMKPGAPGPDGMVLSRLKHLNCEELRARFNLWLLAGYSPTSCCMGETVLLPKDQNDIRPPKHRPITMANIIVRCYHKLMARRMGDLMPISDRQKAFRAGDGLGENVFLLRAIIKHHTKGCLPLNVVFLDISKAFDSVSHQSILIAAKRMGVPPPLLSYLHEFYSRSQTRLRVGGKKSEPISVKRGVKQGDPMSVHLFNAVIDWALSTLDPDLGIKFNGVNLNHLAFADDIGLLTKTSVGAQNQIDRLNDHLNRCGLFISAGSTGKSASLRIDVDGKRKLWVVNPNVHLHVAGEDIPAKSIGETYEYLGVPLSAKGTIPQSANKLQKYLDNLSRAPLKPQQRLYILKRHVIPALYHQLVLSDCSKGLLKFLDVKIRGAVKRWLKLPKDTNDFFIHAPVIEGGLGVAVLKNAIPLMRKSRLEKLLGSSDPAVAAVAGTSFVADMLRSDSVPLQVAGIPICNKENLKRALAYGLHRSVDGSGLNKCSQVSIANKWVDSPTHLMSGANYIGAIKVRGNLMATAARMARGRPQRDVACDACGRTESLGHILQVCPRTSGARIDRHNSVLARTVKVLVKNHWSVLVEPAIPTPAGIRRPDIVAWKGGSTCYVIDVTVVADNADLDRAHQLKIEHYDTQHVRDWALRVSGTASITFSSISFNWRGALAGPSYELLKNSLALGEYEIALLATIVMEKGYQTWLDFKRSTFRQRWRNG</sequence>
<dbReference type="Pfam" id="PF00078">
    <property type="entry name" value="RVT_1"/>
    <property type="match status" value="1"/>
</dbReference>
<dbReference type="SUPFAM" id="SSF56672">
    <property type="entry name" value="DNA/RNA polymerases"/>
    <property type="match status" value="1"/>
</dbReference>
<dbReference type="PROSITE" id="PS50157">
    <property type="entry name" value="ZINC_FINGER_C2H2_2"/>
    <property type="match status" value="1"/>
</dbReference>
<evidence type="ECO:0000256" key="1">
    <source>
        <dbReference type="SAM" id="MobiDB-lite"/>
    </source>
</evidence>
<feature type="compositionally biased region" description="Basic residues" evidence="1">
    <location>
        <begin position="250"/>
        <end position="259"/>
    </location>
</feature>
<evidence type="ECO:0000313" key="3">
    <source>
        <dbReference type="Proteomes" id="UP001152795"/>
    </source>
</evidence>
<accession>A0A6S7JLI6</accession>
<dbReference type="CDD" id="cd01650">
    <property type="entry name" value="RT_nLTR_like"/>
    <property type="match status" value="1"/>
</dbReference>
<feature type="region of interest" description="Disordered" evidence="1">
    <location>
        <begin position="223"/>
        <end position="270"/>
    </location>
</feature>